<sequence length="126" mass="14159">MDESAAALELARIHRILNLNGPMQRLETMELKIQSNSMGTPDVMIDPEAADQWRRIAELLAGPDYASLRKVKIDILFYVVVAYDIDIDMPIFNELMTAEMDSCFQNLARSKAGLQLSVDTWVEAVA</sequence>
<name>A0A8H4VIQ3_9AGAR</name>
<proteinExistence type="predicted"/>
<accession>A0A8H4VIQ3</accession>
<dbReference type="Proteomes" id="UP000521872">
    <property type="component" value="Unassembled WGS sequence"/>
</dbReference>
<reference evidence="1 2" key="1">
    <citation type="submission" date="2019-12" db="EMBL/GenBank/DDBJ databases">
        <authorList>
            <person name="Floudas D."/>
            <person name="Bentzer J."/>
            <person name="Ahren D."/>
            <person name="Johansson T."/>
            <person name="Persson P."/>
            <person name="Tunlid A."/>
        </authorList>
    </citation>
    <scope>NUCLEOTIDE SEQUENCE [LARGE SCALE GENOMIC DNA]</scope>
    <source>
        <strain evidence="1 2">CBS 102.39</strain>
    </source>
</reference>
<evidence type="ECO:0000313" key="1">
    <source>
        <dbReference type="EMBL" id="KAF4611127.1"/>
    </source>
</evidence>
<dbReference type="AlphaFoldDB" id="A0A8H4VIQ3"/>
<protein>
    <submittedName>
        <fullName evidence="1">Uncharacterized protein</fullName>
    </submittedName>
</protein>
<dbReference type="EMBL" id="JAACJL010000058">
    <property type="protein sequence ID" value="KAF4611127.1"/>
    <property type="molecule type" value="Genomic_DNA"/>
</dbReference>
<evidence type="ECO:0000313" key="2">
    <source>
        <dbReference type="Proteomes" id="UP000521872"/>
    </source>
</evidence>
<organism evidence="1 2">
    <name type="scientific">Agrocybe pediades</name>
    <dbReference type="NCBI Taxonomy" id="84607"/>
    <lineage>
        <taxon>Eukaryota</taxon>
        <taxon>Fungi</taxon>
        <taxon>Dikarya</taxon>
        <taxon>Basidiomycota</taxon>
        <taxon>Agaricomycotina</taxon>
        <taxon>Agaricomycetes</taxon>
        <taxon>Agaricomycetidae</taxon>
        <taxon>Agaricales</taxon>
        <taxon>Agaricineae</taxon>
        <taxon>Strophariaceae</taxon>
        <taxon>Agrocybe</taxon>
    </lineage>
</organism>
<gene>
    <name evidence="1" type="ORF">D9613_007179</name>
</gene>
<keyword evidence="2" id="KW-1185">Reference proteome</keyword>
<comment type="caution">
    <text evidence="1">The sequence shown here is derived from an EMBL/GenBank/DDBJ whole genome shotgun (WGS) entry which is preliminary data.</text>
</comment>